<reference evidence="1" key="1">
    <citation type="submission" date="2017-07" db="EMBL/GenBank/DDBJ databases">
        <title>Taro Niue Genome Assembly and Annotation.</title>
        <authorList>
            <person name="Atibalentja N."/>
            <person name="Keating K."/>
            <person name="Fields C.J."/>
        </authorList>
    </citation>
    <scope>NUCLEOTIDE SEQUENCE</scope>
    <source>
        <strain evidence="1">Niue_2</strain>
        <tissue evidence="1">Leaf</tissue>
    </source>
</reference>
<sequence>MTDSVAALVPECETAHTAWTALARALASHSGARVLQLPLSCSLFVAVPPLSLSICKRSRALLIVKCRFGPEMKQNLLQFSWSWRPGVVVDLLASRYVVVDCMNLAAQDVDFLVPVFLKLLTGTEGWLEDRGTCGVAELLEEMPYRGAIPVGAREGLGVNREIAGGFSVF</sequence>
<gene>
    <name evidence="1" type="ORF">Taro_027325</name>
</gene>
<evidence type="ECO:0000313" key="2">
    <source>
        <dbReference type="Proteomes" id="UP000652761"/>
    </source>
</evidence>
<protein>
    <submittedName>
        <fullName evidence="1">Uncharacterized protein</fullName>
    </submittedName>
</protein>
<organism evidence="1 2">
    <name type="scientific">Colocasia esculenta</name>
    <name type="common">Wild taro</name>
    <name type="synonym">Arum esculentum</name>
    <dbReference type="NCBI Taxonomy" id="4460"/>
    <lineage>
        <taxon>Eukaryota</taxon>
        <taxon>Viridiplantae</taxon>
        <taxon>Streptophyta</taxon>
        <taxon>Embryophyta</taxon>
        <taxon>Tracheophyta</taxon>
        <taxon>Spermatophyta</taxon>
        <taxon>Magnoliopsida</taxon>
        <taxon>Liliopsida</taxon>
        <taxon>Araceae</taxon>
        <taxon>Aroideae</taxon>
        <taxon>Colocasieae</taxon>
        <taxon>Colocasia</taxon>
    </lineage>
</organism>
<dbReference type="EMBL" id="NMUH01001701">
    <property type="protein sequence ID" value="MQL94667.1"/>
    <property type="molecule type" value="Genomic_DNA"/>
</dbReference>
<keyword evidence="2" id="KW-1185">Reference proteome</keyword>
<dbReference type="Proteomes" id="UP000652761">
    <property type="component" value="Unassembled WGS sequence"/>
</dbReference>
<dbReference type="AlphaFoldDB" id="A0A843VJT6"/>
<accession>A0A843VJT6</accession>
<evidence type="ECO:0000313" key="1">
    <source>
        <dbReference type="EMBL" id="MQL94667.1"/>
    </source>
</evidence>
<comment type="caution">
    <text evidence="1">The sequence shown here is derived from an EMBL/GenBank/DDBJ whole genome shotgun (WGS) entry which is preliminary data.</text>
</comment>
<proteinExistence type="predicted"/>
<name>A0A843VJT6_COLES</name>